<evidence type="ECO:0000256" key="1">
    <source>
        <dbReference type="ARBA" id="ARBA00022723"/>
    </source>
</evidence>
<evidence type="ECO:0000313" key="9">
    <source>
        <dbReference type="Proteomes" id="UP000059188"/>
    </source>
</evidence>
<dbReference type="Gene3D" id="2.10.110.10">
    <property type="entry name" value="Cysteine Rich Protein"/>
    <property type="match status" value="2"/>
</dbReference>
<gene>
    <name evidence="8" type="ORF">RSOLAG1IB_09131</name>
</gene>
<reference evidence="8 9" key="1">
    <citation type="submission" date="2014-11" db="EMBL/GenBank/DDBJ databases">
        <authorList>
            <person name="Wibberg Daniel"/>
        </authorList>
    </citation>
    <scope>NUCLEOTIDE SEQUENCE [LARGE SCALE GENOMIC DNA]</scope>
    <source>
        <strain evidence="8">Rhizoctonia solani AG1-IB 7/3/14</strain>
    </source>
</reference>
<dbReference type="SMART" id="SM00132">
    <property type="entry name" value="LIM"/>
    <property type="match status" value="2"/>
</dbReference>
<dbReference type="PANTHER" id="PTHR46074:SF5">
    <property type="entry name" value="LIM DOMAIN-CONTAINING PROTEIN C"/>
    <property type="match status" value="1"/>
</dbReference>
<proteinExistence type="predicted"/>
<feature type="domain" description="LIM zinc-binding" evidence="7">
    <location>
        <begin position="328"/>
        <end position="389"/>
    </location>
</feature>
<dbReference type="PROSITE" id="PS00478">
    <property type="entry name" value="LIM_DOMAIN_1"/>
    <property type="match status" value="2"/>
</dbReference>
<feature type="compositionally biased region" description="Polar residues" evidence="6">
    <location>
        <begin position="106"/>
        <end position="119"/>
    </location>
</feature>
<evidence type="ECO:0000256" key="5">
    <source>
        <dbReference type="PROSITE-ProRule" id="PRU00125"/>
    </source>
</evidence>
<dbReference type="EMBL" id="LN679138">
    <property type="protein sequence ID" value="CEL59154.1"/>
    <property type="molecule type" value="Genomic_DNA"/>
</dbReference>
<evidence type="ECO:0000256" key="6">
    <source>
        <dbReference type="SAM" id="MobiDB-lite"/>
    </source>
</evidence>
<feature type="region of interest" description="Disordered" evidence="6">
    <location>
        <begin position="240"/>
        <end position="272"/>
    </location>
</feature>
<dbReference type="Proteomes" id="UP000059188">
    <property type="component" value="Unassembled WGS sequence"/>
</dbReference>
<evidence type="ECO:0000256" key="2">
    <source>
        <dbReference type="ARBA" id="ARBA00022737"/>
    </source>
</evidence>
<dbReference type="InterPro" id="IPR001781">
    <property type="entry name" value="Znf_LIM"/>
</dbReference>
<keyword evidence="9" id="KW-1185">Reference proteome</keyword>
<protein>
    <submittedName>
        <fullName evidence="8">Muscle LIM protein Mlp84B</fullName>
    </submittedName>
</protein>
<dbReference type="CDD" id="cd09326">
    <property type="entry name" value="LIM_CRP_like"/>
    <property type="match status" value="2"/>
</dbReference>
<dbReference type="GO" id="GO:0046872">
    <property type="term" value="F:metal ion binding"/>
    <property type="evidence" value="ECO:0007669"/>
    <property type="project" value="UniProtKB-KW"/>
</dbReference>
<keyword evidence="3 5" id="KW-0862">Zinc</keyword>
<evidence type="ECO:0000256" key="3">
    <source>
        <dbReference type="ARBA" id="ARBA00022833"/>
    </source>
</evidence>
<keyword evidence="1 5" id="KW-0479">Metal-binding</keyword>
<feature type="compositionally biased region" description="Acidic residues" evidence="6">
    <location>
        <begin position="134"/>
        <end position="145"/>
    </location>
</feature>
<name>A0A0B7FQG9_THACB</name>
<evidence type="ECO:0000256" key="4">
    <source>
        <dbReference type="ARBA" id="ARBA00023038"/>
    </source>
</evidence>
<dbReference type="OrthoDB" id="8062037at2759"/>
<keyword evidence="2" id="KW-0677">Repeat</keyword>
<dbReference type="SUPFAM" id="SSF57716">
    <property type="entry name" value="Glucocorticoid receptor-like (DNA-binding domain)"/>
    <property type="match status" value="4"/>
</dbReference>
<dbReference type="FunFam" id="2.10.110.10:FF:000001">
    <property type="entry name" value="Cysteine and glycine-rich protein 1"/>
    <property type="match status" value="2"/>
</dbReference>
<keyword evidence="4 5" id="KW-0440">LIM domain</keyword>
<feature type="region of interest" description="Disordered" evidence="6">
    <location>
        <begin position="76"/>
        <end position="222"/>
    </location>
</feature>
<evidence type="ECO:0000259" key="7">
    <source>
        <dbReference type="PROSITE" id="PS50023"/>
    </source>
</evidence>
<dbReference type="AlphaFoldDB" id="A0A0B7FQG9"/>
<feature type="compositionally biased region" description="Polar residues" evidence="6">
    <location>
        <begin position="298"/>
        <end position="310"/>
    </location>
</feature>
<organism evidence="8 9">
    <name type="scientific">Thanatephorus cucumeris (strain AG1-IB / isolate 7/3/14)</name>
    <name type="common">Lettuce bottom rot fungus</name>
    <name type="synonym">Rhizoctonia solani</name>
    <dbReference type="NCBI Taxonomy" id="1108050"/>
    <lineage>
        <taxon>Eukaryota</taxon>
        <taxon>Fungi</taxon>
        <taxon>Dikarya</taxon>
        <taxon>Basidiomycota</taxon>
        <taxon>Agaricomycotina</taxon>
        <taxon>Agaricomycetes</taxon>
        <taxon>Cantharellales</taxon>
        <taxon>Ceratobasidiaceae</taxon>
        <taxon>Rhizoctonia</taxon>
        <taxon>Rhizoctonia solani AG-1</taxon>
    </lineage>
</organism>
<feature type="compositionally biased region" description="Low complexity" evidence="6">
    <location>
        <begin position="176"/>
        <end position="193"/>
    </location>
</feature>
<feature type="region of interest" description="Disordered" evidence="6">
    <location>
        <begin position="298"/>
        <end position="318"/>
    </location>
</feature>
<feature type="compositionally biased region" description="Polar residues" evidence="6">
    <location>
        <begin position="255"/>
        <end position="266"/>
    </location>
</feature>
<dbReference type="STRING" id="1108050.A0A0B7FQG9"/>
<feature type="domain" description="LIM zinc-binding" evidence="7">
    <location>
        <begin position="8"/>
        <end position="69"/>
    </location>
</feature>
<dbReference type="Pfam" id="PF00412">
    <property type="entry name" value="LIM"/>
    <property type="match status" value="2"/>
</dbReference>
<dbReference type="PROSITE" id="PS50023">
    <property type="entry name" value="LIM_DOMAIN_2"/>
    <property type="match status" value="2"/>
</dbReference>
<evidence type="ECO:0000313" key="8">
    <source>
        <dbReference type="EMBL" id="CEL59154.1"/>
    </source>
</evidence>
<sequence length="401" mass="42730">MNMFGGPSKCPRCEKTVYAAEQIIGPGRQAYHKFCLKCTSCNKRLDSYSLVEHNQQPYCKSCHVRGFGTRDLRHQNLPQVSPPASPLSHSAQPVSPPRSIDGFAGQISQPLVFKTQNEPPLTPPRTVSPATEVAESENLDVENESNEPQTHPVLLESSEKPAPATPERIKDDSDDAFAAPSPPLSTSSSTRAPDLPPRTAPLKNTYNFEYRQRSGTGPRFPAPLSPIAIKKGSTGFAALRAGPPSPTRRTTSGPDSVSQSPLTPNATGPIHVRSVVSTPTGTVRQGLPTVGIMQSSISSPARPLAQTSTGIRPAMTGGGSSNVFGGRVECPRCAKAVYHAEQVTGPGGRKYHKLCLRCVQCNSSLNAGKLTEKDGEPMCRNCYSKTYGPQGSGYALIGRAG</sequence>
<accession>A0A0B7FQG9</accession>
<dbReference type="GO" id="GO:0030695">
    <property type="term" value="F:GTPase regulator activity"/>
    <property type="evidence" value="ECO:0007669"/>
    <property type="project" value="UniProtKB-ARBA"/>
</dbReference>
<dbReference type="PANTHER" id="PTHR46074">
    <property type="entry name" value="CYSTEINE-RICH PROTEIN CRIP FAMILY MEMBER"/>
    <property type="match status" value="1"/>
</dbReference>